<comment type="caution">
    <text evidence="2">The sequence shown here is derived from an EMBL/GenBank/DDBJ whole genome shotgun (WGS) entry which is preliminary data.</text>
</comment>
<feature type="region of interest" description="Disordered" evidence="1">
    <location>
        <begin position="1"/>
        <end position="67"/>
    </location>
</feature>
<feature type="compositionally biased region" description="Basic and acidic residues" evidence="1">
    <location>
        <begin position="38"/>
        <end position="54"/>
    </location>
</feature>
<dbReference type="AlphaFoldDB" id="A0AAW1MFA7"/>
<reference evidence="2 3" key="1">
    <citation type="journal article" date="2024" name="BMC Genomics">
        <title>De novo assembly and annotation of Popillia japonica's genome with initial clues to its potential as an invasive pest.</title>
        <authorList>
            <person name="Cucini C."/>
            <person name="Boschi S."/>
            <person name="Funari R."/>
            <person name="Cardaioli E."/>
            <person name="Iannotti N."/>
            <person name="Marturano G."/>
            <person name="Paoli F."/>
            <person name="Bruttini M."/>
            <person name="Carapelli A."/>
            <person name="Frati F."/>
            <person name="Nardi F."/>
        </authorList>
    </citation>
    <scope>NUCLEOTIDE SEQUENCE [LARGE SCALE GENOMIC DNA]</scope>
    <source>
        <strain evidence="2">DMR45628</strain>
    </source>
</reference>
<sequence length="221" mass="25023">MKLQNYQTKRASCGKGNSKKNRSEDRVKFNVINNETTKLPDKESELWKAEDSSTRKSSLKHKTITRREQPPAELKIQNMNNHKGSPASKKGFYAQIVQKTSSAEHPLITTKLSQSSSKSSLHSFIKNLLICLKYVDSNSRLQNTTRQPDDYLLANNASFKKRKQIDAMTDSSSILTPLSSDADANWKERKLLTIPAEPEKIDKNNMFSQEMDTVGYYSSGT</sequence>
<dbReference type="Proteomes" id="UP001458880">
    <property type="component" value="Unassembled WGS sequence"/>
</dbReference>
<evidence type="ECO:0000313" key="2">
    <source>
        <dbReference type="EMBL" id="KAK9744941.1"/>
    </source>
</evidence>
<feature type="compositionally biased region" description="Polar residues" evidence="1">
    <location>
        <begin position="1"/>
        <end position="10"/>
    </location>
</feature>
<evidence type="ECO:0000313" key="3">
    <source>
        <dbReference type="Proteomes" id="UP001458880"/>
    </source>
</evidence>
<keyword evidence="3" id="KW-1185">Reference proteome</keyword>
<dbReference type="EMBL" id="JASPKY010000054">
    <property type="protein sequence ID" value="KAK9744941.1"/>
    <property type="molecule type" value="Genomic_DNA"/>
</dbReference>
<name>A0AAW1MFA7_POPJA</name>
<accession>A0AAW1MFA7</accession>
<protein>
    <submittedName>
        <fullName evidence="2">Uncharacterized protein</fullName>
    </submittedName>
</protein>
<evidence type="ECO:0000256" key="1">
    <source>
        <dbReference type="SAM" id="MobiDB-lite"/>
    </source>
</evidence>
<proteinExistence type="predicted"/>
<organism evidence="2 3">
    <name type="scientific">Popillia japonica</name>
    <name type="common">Japanese beetle</name>
    <dbReference type="NCBI Taxonomy" id="7064"/>
    <lineage>
        <taxon>Eukaryota</taxon>
        <taxon>Metazoa</taxon>
        <taxon>Ecdysozoa</taxon>
        <taxon>Arthropoda</taxon>
        <taxon>Hexapoda</taxon>
        <taxon>Insecta</taxon>
        <taxon>Pterygota</taxon>
        <taxon>Neoptera</taxon>
        <taxon>Endopterygota</taxon>
        <taxon>Coleoptera</taxon>
        <taxon>Polyphaga</taxon>
        <taxon>Scarabaeiformia</taxon>
        <taxon>Scarabaeidae</taxon>
        <taxon>Rutelinae</taxon>
        <taxon>Popillia</taxon>
    </lineage>
</organism>
<gene>
    <name evidence="2" type="ORF">QE152_g7378</name>
</gene>